<accession>A0A4Z0Y8W4</accession>
<dbReference type="STRING" id="37992.A0A4Z0Y8W4"/>
<comment type="similarity">
    <text evidence="1">Belongs to the bacterial ribosomal protein bL34 family.</text>
</comment>
<dbReference type="GO" id="GO:1990904">
    <property type="term" value="C:ribonucleoprotein complex"/>
    <property type="evidence" value="ECO:0007669"/>
    <property type="project" value="UniProtKB-KW"/>
</dbReference>
<keyword evidence="6" id="KW-1185">Reference proteome</keyword>
<evidence type="ECO:0000256" key="2">
    <source>
        <dbReference type="ARBA" id="ARBA00022980"/>
    </source>
</evidence>
<evidence type="ECO:0000256" key="4">
    <source>
        <dbReference type="SAM" id="MobiDB-lite"/>
    </source>
</evidence>
<comment type="caution">
    <text evidence="5">The sequence shown here is derived from an EMBL/GenBank/DDBJ whole genome shotgun (WGS) entry which is preliminary data.</text>
</comment>
<gene>
    <name evidence="5" type="ORF">E0Z10_g8472</name>
</gene>
<evidence type="ECO:0008006" key="7">
    <source>
        <dbReference type="Google" id="ProtNLM"/>
    </source>
</evidence>
<reference evidence="5 6" key="1">
    <citation type="submission" date="2019-03" db="EMBL/GenBank/DDBJ databases">
        <title>Draft genome sequence of Xylaria hypoxylon DSM 108379, a ubiquitous saprotrophic-parasitic fungi on hardwood.</title>
        <authorList>
            <person name="Buettner E."/>
            <person name="Leonhardt S."/>
            <person name="Gebauer A.M."/>
            <person name="Liers C."/>
            <person name="Hofrichter M."/>
            <person name="Kellner H."/>
        </authorList>
    </citation>
    <scope>NUCLEOTIDE SEQUENCE [LARGE SCALE GENOMIC DNA]</scope>
    <source>
        <strain evidence="5 6">DSM 108379</strain>
    </source>
</reference>
<evidence type="ECO:0000313" key="5">
    <source>
        <dbReference type="EMBL" id="TGJ80284.1"/>
    </source>
</evidence>
<dbReference type="GO" id="GO:0003735">
    <property type="term" value="F:structural constituent of ribosome"/>
    <property type="evidence" value="ECO:0007669"/>
    <property type="project" value="InterPro"/>
</dbReference>
<feature type="region of interest" description="Disordered" evidence="4">
    <location>
        <begin position="1"/>
        <end position="29"/>
    </location>
</feature>
<evidence type="ECO:0000313" key="6">
    <source>
        <dbReference type="Proteomes" id="UP000297716"/>
    </source>
</evidence>
<name>A0A4Z0Y8W4_9PEZI</name>
<dbReference type="GO" id="GO:0005840">
    <property type="term" value="C:ribosome"/>
    <property type="evidence" value="ECO:0007669"/>
    <property type="project" value="UniProtKB-KW"/>
</dbReference>
<dbReference type="InterPro" id="IPR000271">
    <property type="entry name" value="Ribosomal_bL34"/>
</dbReference>
<dbReference type="AlphaFoldDB" id="A0A4Z0Y8W4"/>
<dbReference type="EMBL" id="SKBN01000230">
    <property type="protein sequence ID" value="TGJ80284.1"/>
    <property type="molecule type" value="Genomic_DNA"/>
</dbReference>
<organism evidence="5 6">
    <name type="scientific">Xylaria hypoxylon</name>
    <dbReference type="NCBI Taxonomy" id="37992"/>
    <lineage>
        <taxon>Eukaryota</taxon>
        <taxon>Fungi</taxon>
        <taxon>Dikarya</taxon>
        <taxon>Ascomycota</taxon>
        <taxon>Pezizomycotina</taxon>
        <taxon>Sordariomycetes</taxon>
        <taxon>Xylariomycetidae</taxon>
        <taxon>Xylariales</taxon>
        <taxon>Xylariaceae</taxon>
        <taxon>Xylaria</taxon>
    </lineage>
</organism>
<dbReference type="OrthoDB" id="431691at2759"/>
<sequence length="195" mass="21565">MAARQGNQTREPDKGTRQGNQTREPDKGTSFDFRSFWDVFGIGKMPSWSLASPIARAALSRACKNITTTQTQATRRTFSSLPHLRPSVLASTGTVFRPCNSGNTLLSRLPTITTSPTGVTGAPEGVLDIVPKSAITAHPALAGPQQIRCGPRPTMARTSRLIRKRRHGFLSRIRTRNGQRLLQRRREKKRSVMSM</sequence>
<dbReference type="Pfam" id="PF00468">
    <property type="entry name" value="Ribosomal_L34"/>
    <property type="match status" value="1"/>
</dbReference>
<protein>
    <recommendedName>
        <fullName evidence="7">Ribosomal protein L34</fullName>
    </recommendedName>
</protein>
<evidence type="ECO:0000256" key="1">
    <source>
        <dbReference type="ARBA" id="ARBA00010111"/>
    </source>
</evidence>
<dbReference type="GO" id="GO:0006412">
    <property type="term" value="P:translation"/>
    <property type="evidence" value="ECO:0007669"/>
    <property type="project" value="InterPro"/>
</dbReference>
<keyword evidence="3" id="KW-0687">Ribonucleoprotein</keyword>
<keyword evidence="2" id="KW-0689">Ribosomal protein</keyword>
<dbReference type="Proteomes" id="UP000297716">
    <property type="component" value="Unassembled WGS sequence"/>
</dbReference>
<proteinExistence type="inferred from homology"/>
<evidence type="ECO:0000256" key="3">
    <source>
        <dbReference type="ARBA" id="ARBA00023274"/>
    </source>
</evidence>
<dbReference type="Gene3D" id="1.10.287.3980">
    <property type="match status" value="1"/>
</dbReference>